<dbReference type="WBParaSite" id="nRc.2.0.1.t24862-RA">
    <property type="protein sequence ID" value="nRc.2.0.1.t24862-RA"/>
    <property type="gene ID" value="nRc.2.0.1.g24862"/>
</dbReference>
<dbReference type="InterPro" id="IPR027443">
    <property type="entry name" value="IPNS-like_sf"/>
</dbReference>
<keyword evidence="1" id="KW-0479">Metal-binding</keyword>
<dbReference type="PANTHER" id="PTHR47990">
    <property type="entry name" value="2-OXOGLUTARATE (2OG) AND FE(II)-DEPENDENT OXYGENASE SUPERFAMILY PROTEIN-RELATED"/>
    <property type="match status" value="1"/>
</dbReference>
<reference evidence="4" key="1">
    <citation type="submission" date="2022-11" db="UniProtKB">
        <authorList>
            <consortium name="WormBaseParasite"/>
        </authorList>
    </citation>
    <scope>IDENTIFICATION</scope>
</reference>
<evidence type="ECO:0000313" key="3">
    <source>
        <dbReference type="Proteomes" id="UP000887565"/>
    </source>
</evidence>
<dbReference type="SUPFAM" id="SSF51197">
    <property type="entry name" value="Clavaminate synthase-like"/>
    <property type="match status" value="1"/>
</dbReference>
<name>A0A915JG48_ROMCU</name>
<sequence>YIPFATQNANAYSGRFGLPNDLYERFHFGTTKTKYATFDQKRDDFVEGWTPNVYAPCFKESAVDDLASSLKKILSTAMGQEENFLEKLTYRAAPMMKANFYPACKKMSKDQPRLAEHTDVVPMTIMLQDDTKNGLEAQNVHGRWLFVNPPKNALFVMTGDCTEILTNGHYRAAPHKVPYPENVEFSKMECRISLPYFVQMNKNDKLKPLAKFLKINSTEKFKSTTYQDIMHKKMKNLVDTVLMTKINASIKPYKPKTSAKIRIKIRPTNNQRCWAVPRTPALPAMPIA</sequence>
<keyword evidence="3" id="KW-1185">Reference proteome</keyword>
<dbReference type="InterPro" id="IPR044861">
    <property type="entry name" value="IPNS-like_FE2OG_OXY"/>
</dbReference>
<evidence type="ECO:0000259" key="2">
    <source>
        <dbReference type="PROSITE" id="PS51471"/>
    </source>
</evidence>
<dbReference type="Gene3D" id="2.60.120.330">
    <property type="entry name" value="B-lactam Antibiotic, Isopenicillin N Synthase, Chain"/>
    <property type="match status" value="1"/>
</dbReference>
<dbReference type="GO" id="GO:0016491">
    <property type="term" value="F:oxidoreductase activity"/>
    <property type="evidence" value="ECO:0007669"/>
    <property type="project" value="UniProtKB-KW"/>
</dbReference>
<comment type="similarity">
    <text evidence="1">Belongs to the iron/ascorbate-dependent oxidoreductase family.</text>
</comment>
<feature type="domain" description="Fe2OG dioxygenase" evidence="2">
    <location>
        <begin position="91"/>
        <end position="200"/>
    </location>
</feature>
<keyword evidence="1" id="KW-0560">Oxidoreductase</keyword>
<organism evidence="3 4">
    <name type="scientific">Romanomermis culicivorax</name>
    <name type="common">Nematode worm</name>
    <dbReference type="NCBI Taxonomy" id="13658"/>
    <lineage>
        <taxon>Eukaryota</taxon>
        <taxon>Metazoa</taxon>
        <taxon>Ecdysozoa</taxon>
        <taxon>Nematoda</taxon>
        <taxon>Enoplea</taxon>
        <taxon>Dorylaimia</taxon>
        <taxon>Mermithida</taxon>
        <taxon>Mermithoidea</taxon>
        <taxon>Mermithidae</taxon>
        <taxon>Romanomermis</taxon>
    </lineage>
</organism>
<protein>
    <submittedName>
        <fullName evidence="4">Fe2OG dioxygenase domain-containing protein</fullName>
    </submittedName>
</protein>
<dbReference type="Proteomes" id="UP000887565">
    <property type="component" value="Unplaced"/>
</dbReference>
<dbReference type="Pfam" id="PF03171">
    <property type="entry name" value="2OG-FeII_Oxy"/>
    <property type="match status" value="1"/>
</dbReference>
<dbReference type="AlphaFoldDB" id="A0A915JG48"/>
<evidence type="ECO:0000313" key="4">
    <source>
        <dbReference type="WBParaSite" id="nRc.2.0.1.t24862-RA"/>
    </source>
</evidence>
<dbReference type="InterPro" id="IPR005123">
    <property type="entry name" value="Oxoglu/Fe-dep_dioxygenase_dom"/>
</dbReference>
<dbReference type="GO" id="GO:0046872">
    <property type="term" value="F:metal ion binding"/>
    <property type="evidence" value="ECO:0007669"/>
    <property type="project" value="UniProtKB-KW"/>
</dbReference>
<accession>A0A915JG48</accession>
<keyword evidence="1" id="KW-0408">Iron</keyword>
<evidence type="ECO:0000256" key="1">
    <source>
        <dbReference type="RuleBase" id="RU003682"/>
    </source>
</evidence>
<dbReference type="PROSITE" id="PS51471">
    <property type="entry name" value="FE2OG_OXY"/>
    <property type="match status" value="1"/>
</dbReference>
<dbReference type="InterPro" id="IPR050231">
    <property type="entry name" value="Iron_ascorbate_oxido_reductase"/>
</dbReference>
<proteinExistence type="inferred from homology"/>